<evidence type="ECO:0000313" key="2">
    <source>
        <dbReference type="EMBL" id="KAK4210687.1"/>
    </source>
</evidence>
<evidence type="ECO:0000313" key="3">
    <source>
        <dbReference type="Proteomes" id="UP001301769"/>
    </source>
</evidence>
<dbReference type="EMBL" id="MU858168">
    <property type="protein sequence ID" value="KAK4210687.1"/>
    <property type="molecule type" value="Genomic_DNA"/>
</dbReference>
<protein>
    <submittedName>
        <fullName evidence="2">Uncharacterized protein</fullName>
    </submittedName>
</protein>
<keyword evidence="3" id="KW-1185">Reference proteome</keyword>
<dbReference type="AlphaFoldDB" id="A0AAN6Y759"/>
<name>A0AAN6Y759_9PEZI</name>
<feature type="region of interest" description="Disordered" evidence="1">
    <location>
        <begin position="1"/>
        <end position="24"/>
    </location>
</feature>
<reference evidence="2" key="2">
    <citation type="submission" date="2023-05" db="EMBL/GenBank/DDBJ databases">
        <authorList>
            <consortium name="Lawrence Berkeley National Laboratory"/>
            <person name="Steindorff A."/>
            <person name="Hensen N."/>
            <person name="Bonometti L."/>
            <person name="Westerberg I."/>
            <person name="Brannstrom I.O."/>
            <person name="Guillou S."/>
            <person name="Cros-Aarteil S."/>
            <person name="Calhoun S."/>
            <person name="Haridas S."/>
            <person name="Kuo A."/>
            <person name="Mondo S."/>
            <person name="Pangilinan J."/>
            <person name="Riley R."/>
            <person name="Labutti K."/>
            <person name="Andreopoulos B."/>
            <person name="Lipzen A."/>
            <person name="Chen C."/>
            <person name="Yanf M."/>
            <person name="Daum C."/>
            <person name="Ng V."/>
            <person name="Clum A."/>
            <person name="Ohm R."/>
            <person name="Martin F."/>
            <person name="Silar P."/>
            <person name="Natvig D."/>
            <person name="Lalanne C."/>
            <person name="Gautier V."/>
            <person name="Ament-Velasquez S.L."/>
            <person name="Kruys A."/>
            <person name="Hutchinson M.I."/>
            <person name="Powell A.J."/>
            <person name="Barry K."/>
            <person name="Miller A.N."/>
            <person name="Grigoriev I.V."/>
            <person name="Debuchy R."/>
            <person name="Gladieux P."/>
            <person name="Thoren M.H."/>
            <person name="Johannesson H."/>
        </authorList>
    </citation>
    <scope>NUCLEOTIDE SEQUENCE</scope>
    <source>
        <strain evidence="2">PSN293</strain>
    </source>
</reference>
<comment type="caution">
    <text evidence="2">The sequence shown here is derived from an EMBL/GenBank/DDBJ whole genome shotgun (WGS) entry which is preliminary data.</text>
</comment>
<evidence type="ECO:0000256" key="1">
    <source>
        <dbReference type="SAM" id="MobiDB-lite"/>
    </source>
</evidence>
<accession>A0AAN6Y759</accession>
<sequence length="134" mass="15778">MWKFRERRKWGRDTTPPPIKSKIPGDFPPGWQRPYAQFMEYKVIESLTSQPANRKSVKRAVNQIIRRTSRCLIKIADDFPEEIINVAYHFIPRDPLSRHVLLVWASLPRIASLTPHDKQPILIDFFNTLRKTNA</sequence>
<reference evidence="2" key="1">
    <citation type="journal article" date="2023" name="Mol. Phylogenet. Evol.">
        <title>Genome-scale phylogeny and comparative genomics of the fungal order Sordariales.</title>
        <authorList>
            <person name="Hensen N."/>
            <person name="Bonometti L."/>
            <person name="Westerberg I."/>
            <person name="Brannstrom I.O."/>
            <person name="Guillou S."/>
            <person name="Cros-Aarteil S."/>
            <person name="Calhoun S."/>
            <person name="Haridas S."/>
            <person name="Kuo A."/>
            <person name="Mondo S."/>
            <person name="Pangilinan J."/>
            <person name="Riley R."/>
            <person name="LaButti K."/>
            <person name="Andreopoulos B."/>
            <person name="Lipzen A."/>
            <person name="Chen C."/>
            <person name="Yan M."/>
            <person name="Daum C."/>
            <person name="Ng V."/>
            <person name="Clum A."/>
            <person name="Steindorff A."/>
            <person name="Ohm R.A."/>
            <person name="Martin F."/>
            <person name="Silar P."/>
            <person name="Natvig D.O."/>
            <person name="Lalanne C."/>
            <person name="Gautier V."/>
            <person name="Ament-Velasquez S.L."/>
            <person name="Kruys A."/>
            <person name="Hutchinson M.I."/>
            <person name="Powell A.J."/>
            <person name="Barry K."/>
            <person name="Miller A.N."/>
            <person name="Grigoriev I.V."/>
            <person name="Debuchy R."/>
            <person name="Gladieux P."/>
            <person name="Hiltunen Thoren M."/>
            <person name="Johannesson H."/>
        </authorList>
    </citation>
    <scope>NUCLEOTIDE SEQUENCE</scope>
    <source>
        <strain evidence="2">PSN293</strain>
    </source>
</reference>
<dbReference type="Proteomes" id="UP001301769">
    <property type="component" value="Unassembled WGS sequence"/>
</dbReference>
<proteinExistence type="predicted"/>
<organism evidence="2 3">
    <name type="scientific">Rhypophila decipiens</name>
    <dbReference type="NCBI Taxonomy" id="261697"/>
    <lineage>
        <taxon>Eukaryota</taxon>
        <taxon>Fungi</taxon>
        <taxon>Dikarya</taxon>
        <taxon>Ascomycota</taxon>
        <taxon>Pezizomycotina</taxon>
        <taxon>Sordariomycetes</taxon>
        <taxon>Sordariomycetidae</taxon>
        <taxon>Sordariales</taxon>
        <taxon>Naviculisporaceae</taxon>
        <taxon>Rhypophila</taxon>
    </lineage>
</organism>
<gene>
    <name evidence="2" type="ORF">QBC37DRAFT_376773</name>
</gene>
<feature type="compositionally biased region" description="Basic residues" evidence="1">
    <location>
        <begin position="1"/>
        <end position="10"/>
    </location>
</feature>